<keyword evidence="2" id="KW-0862">Zinc</keyword>
<sequence length="368" mass="39704">MRFGTQILAAKQAISVIIEESSPDLEIITMSIHANRLYSTLVEIIRIPSTSGHEEHVRRYLEQQLTELGLTPHVDDTGNLIATLPGTGKPLLLNAHMDRVPPGLGHEPVLRAGILYSDGTTNLGADDAAGLAIILEVLRRTVEQQKAHPPLVIVFTVQEETGLCGASHFDNSALAVSDGLIFDNAFEAGTVVSQGAAYEAFKVKISGRTGHPGKDLSSTVNALEIFRAAKYPHGSLADDQTRINIGSITGGTARNAIPATVTLEGEIRSFEPAARLEHYKQAIRKAFEQAASQFGGQVEITFNTHSTGYTIGSDEPLLLTYRRVLEQRGATLKLRPTFIGSDTSGFRPAIRAFTISTGVVPQCHQNLH</sequence>
<dbReference type="PANTHER" id="PTHR42994">
    <property type="entry name" value="PEPTIDASE T"/>
    <property type="match status" value="1"/>
</dbReference>
<evidence type="ECO:0000259" key="3">
    <source>
        <dbReference type="Pfam" id="PF07687"/>
    </source>
</evidence>
<dbReference type="Gene3D" id="3.30.70.360">
    <property type="match status" value="1"/>
</dbReference>
<dbReference type="InterPro" id="IPR002933">
    <property type="entry name" value="Peptidase_M20"/>
</dbReference>
<keyword evidence="4" id="KW-0378">Hydrolase</keyword>
<gene>
    <name evidence="4" type="ORF">EPA93_43385</name>
</gene>
<dbReference type="SUPFAM" id="SSF53187">
    <property type="entry name" value="Zn-dependent exopeptidases"/>
    <property type="match status" value="1"/>
</dbReference>
<accession>A0A4P6K3U1</accession>
<dbReference type="Proteomes" id="UP000290365">
    <property type="component" value="Chromosome"/>
</dbReference>
<keyword evidence="5" id="KW-1185">Reference proteome</keyword>
<feature type="domain" description="Peptidase M20 dimerisation" evidence="3">
    <location>
        <begin position="201"/>
        <end position="292"/>
    </location>
</feature>
<dbReference type="Gene3D" id="3.40.630.10">
    <property type="entry name" value="Zn peptidases"/>
    <property type="match status" value="1"/>
</dbReference>
<dbReference type="InterPro" id="IPR036264">
    <property type="entry name" value="Bact_exopeptidase_dim_dom"/>
</dbReference>
<name>A0A4P6K3U1_KTERU</name>
<dbReference type="Pfam" id="PF07687">
    <property type="entry name" value="M20_dimer"/>
    <property type="match status" value="1"/>
</dbReference>
<comment type="cofactor">
    <cofactor evidence="1">
        <name>Zn(2+)</name>
        <dbReference type="ChEBI" id="CHEBI:29105"/>
    </cofactor>
</comment>
<dbReference type="EMBL" id="CP035758">
    <property type="protein sequence ID" value="QBD82460.1"/>
    <property type="molecule type" value="Genomic_DNA"/>
</dbReference>
<protein>
    <submittedName>
        <fullName evidence="4">M20/M25/M40 family metallo-hydrolase</fullName>
    </submittedName>
</protein>
<organism evidence="4 5">
    <name type="scientific">Ktedonosporobacter rubrisoli</name>
    <dbReference type="NCBI Taxonomy" id="2509675"/>
    <lineage>
        <taxon>Bacteria</taxon>
        <taxon>Bacillati</taxon>
        <taxon>Chloroflexota</taxon>
        <taxon>Ktedonobacteria</taxon>
        <taxon>Ktedonobacterales</taxon>
        <taxon>Ktedonosporobacteraceae</taxon>
        <taxon>Ktedonosporobacter</taxon>
    </lineage>
</organism>
<dbReference type="AlphaFoldDB" id="A0A4P6K3U1"/>
<dbReference type="GO" id="GO:0016787">
    <property type="term" value="F:hydrolase activity"/>
    <property type="evidence" value="ECO:0007669"/>
    <property type="project" value="UniProtKB-KW"/>
</dbReference>
<evidence type="ECO:0000256" key="1">
    <source>
        <dbReference type="ARBA" id="ARBA00001947"/>
    </source>
</evidence>
<dbReference type="Pfam" id="PF01546">
    <property type="entry name" value="Peptidase_M20"/>
    <property type="match status" value="1"/>
</dbReference>
<evidence type="ECO:0000313" key="5">
    <source>
        <dbReference type="Proteomes" id="UP000290365"/>
    </source>
</evidence>
<evidence type="ECO:0000256" key="2">
    <source>
        <dbReference type="ARBA" id="ARBA00022833"/>
    </source>
</evidence>
<proteinExistence type="predicted"/>
<dbReference type="OrthoDB" id="9776600at2"/>
<dbReference type="InterPro" id="IPR011650">
    <property type="entry name" value="Peptidase_M20_dimer"/>
</dbReference>
<dbReference type="SUPFAM" id="SSF55031">
    <property type="entry name" value="Bacterial exopeptidase dimerisation domain"/>
    <property type="match status" value="1"/>
</dbReference>
<dbReference type="PANTHER" id="PTHR42994:SF2">
    <property type="entry name" value="PEPTIDASE"/>
    <property type="match status" value="1"/>
</dbReference>
<evidence type="ECO:0000313" key="4">
    <source>
        <dbReference type="EMBL" id="QBD82460.1"/>
    </source>
</evidence>
<reference evidence="4 5" key="1">
    <citation type="submission" date="2019-01" db="EMBL/GenBank/DDBJ databases">
        <title>Ktedonosporobacter rubrisoli SCAWS-G2.</title>
        <authorList>
            <person name="Huang Y."/>
            <person name="Yan B."/>
        </authorList>
    </citation>
    <scope>NUCLEOTIDE SEQUENCE [LARGE SCALE GENOMIC DNA]</scope>
    <source>
        <strain evidence="4 5">SCAWS-G2</strain>
    </source>
</reference>
<dbReference type="KEGG" id="kbs:EPA93_43385"/>